<protein>
    <submittedName>
        <fullName evidence="2">Oidioi.mRNA.OKI2018_I69.XSR.g16576.t1.cds</fullName>
    </submittedName>
</protein>
<dbReference type="EMBL" id="OU015569">
    <property type="protein sequence ID" value="CAG5099549.1"/>
    <property type="molecule type" value="Genomic_DNA"/>
</dbReference>
<keyword evidence="3" id="KW-1185">Reference proteome</keyword>
<evidence type="ECO:0000313" key="2">
    <source>
        <dbReference type="EMBL" id="CAG5099549.1"/>
    </source>
</evidence>
<evidence type="ECO:0000256" key="1">
    <source>
        <dbReference type="SAM" id="MobiDB-lite"/>
    </source>
</evidence>
<proteinExistence type="predicted"/>
<evidence type="ECO:0000313" key="3">
    <source>
        <dbReference type="Proteomes" id="UP001158576"/>
    </source>
</evidence>
<feature type="region of interest" description="Disordered" evidence="1">
    <location>
        <begin position="1"/>
        <end position="56"/>
    </location>
</feature>
<feature type="compositionally biased region" description="Low complexity" evidence="1">
    <location>
        <begin position="1"/>
        <end position="12"/>
    </location>
</feature>
<dbReference type="Proteomes" id="UP001158576">
    <property type="component" value="Chromosome XSR"/>
</dbReference>
<name>A0ABN7SLN7_OIKDI</name>
<gene>
    <name evidence="2" type="ORF">OKIOD_LOCUS8134</name>
</gene>
<reference evidence="2 3" key="1">
    <citation type="submission" date="2021-04" db="EMBL/GenBank/DDBJ databases">
        <authorList>
            <person name="Bliznina A."/>
        </authorList>
    </citation>
    <scope>NUCLEOTIDE SEQUENCE [LARGE SCALE GENOMIC DNA]</scope>
</reference>
<feature type="compositionally biased region" description="Polar residues" evidence="1">
    <location>
        <begin position="14"/>
        <end position="36"/>
    </location>
</feature>
<accession>A0ABN7SLN7</accession>
<feature type="compositionally biased region" description="Basic and acidic residues" evidence="1">
    <location>
        <begin position="37"/>
        <end position="47"/>
    </location>
</feature>
<sequence length="117" mass="12787">MSSQSEASSVRSVTPKTSLDQSLRTIPQDSFVTDGSSRTKWDKKNENENILNNDASNATTSALANLGESFSSFCNSTLKIPTRSTNNASSGTELGSLKELPRLSFLDDYYVRLRSVN</sequence>
<organism evidence="2 3">
    <name type="scientific">Oikopleura dioica</name>
    <name type="common">Tunicate</name>
    <dbReference type="NCBI Taxonomy" id="34765"/>
    <lineage>
        <taxon>Eukaryota</taxon>
        <taxon>Metazoa</taxon>
        <taxon>Chordata</taxon>
        <taxon>Tunicata</taxon>
        <taxon>Appendicularia</taxon>
        <taxon>Copelata</taxon>
        <taxon>Oikopleuridae</taxon>
        <taxon>Oikopleura</taxon>
    </lineage>
</organism>